<name>A0A8K0T1T0_9HYPO</name>
<dbReference type="OrthoDB" id="2150604at2759"/>
<dbReference type="GO" id="GO:0008080">
    <property type="term" value="F:N-acetyltransferase activity"/>
    <property type="evidence" value="ECO:0007669"/>
    <property type="project" value="TreeGrafter"/>
</dbReference>
<dbReference type="Pfam" id="PF07247">
    <property type="entry name" value="AATase"/>
    <property type="match status" value="1"/>
</dbReference>
<proteinExistence type="predicted"/>
<keyword evidence="2" id="KW-1185">Reference proteome</keyword>
<organism evidence="1 2">
    <name type="scientific">Stachybotrys elegans</name>
    <dbReference type="NCBI Taxonomy" id="80388"/>
    <lineage>
        <taxon>Eukaryota</taxon>
        <taxon>Fungi</taxon>
        <taxon>Dikarya</taxon>
        <taxon>Ascomycota</taxon>
        <taxon>Pezizomycotina</taxon>
        <taxon>Sordariomycetes</taxon>
        <taxon>Hypocreomycetidae</taxon>
        <taxon>Hypocreales</taxon>
        <taxon>Stachybotryaceae</taxon>
        <taxon>Stachybotrys</taxon>
    </lineage>
</organism>
<dbReference type="PANTHER" id="PTHR28037">
    <property type="entry name" value="ALCOHOL O-ACETYLTRANSFERASE 1-RELATED"/>
    <property type="match status" value="1"/>
</dbReference>
<dbReference type="Proteomes" id="UP000813444">
    <property type="component" value="Unassembled WGS sequence"/>
</dbReference>
<dbReference type="EMBL" id="JAGPNK010000003">
    <property type="protein sequence ID" value="KAH7324566.1"/>
    <property type="molecule type" value="Genomic_DNA"/>
</dbReference>
<sequence>MASKTYFQRAASPAEQRTIAREDAGFYHAVIIGAVYDLGPQFDLEAKETFYHPLAHCIKQSPWLYVAVGDRHTDKSFYESVQTIRFSQHIDLCSRAAHDTDSAAIARLVEDNLDKPHPAGIPPWRILVMPLSTGECFVGFVYSHMIGDGMSGSAFHRAFLQGLRTMRPNTAVSPTMETPKKPLPPPFDTPDRLTISWSFLLAPLFAFLLPQFIANLLGVQASASGINEGTWTAQPMFFDPEKKTKLRMIEVESAALNRVLRLSREHQVRLTGLLNHLIARVLSRALPSPTITNFISQTAINLRRALGMSNVEMGGFVSGCYLMHPRNNNSGALTQAEWTEVAACTDKLTRASVTLQDQAIGLLRYLSSIRSWTLGKIGERRDCSFEMSNIGSFDGGSGASIEAPTNAKITKMVFGQPGHVGGPPICFNFASVKQGSLVCTVTWQPGALGVQNDEAEFVDELCAALKAEIEGLA</sequence>
<evidence type="ECO:0000313" key="2">
    <source>
        <dbReference type="Proteomes" id="UP000813444"/>
    </source>
</evidence>
<protein>
    <submittedName>
        <fullName evidence="1">Alcohol acetyltransferase</fullName>
    </submittedName>
</protein>
<dbReference type="Gene3D" id="3.30.559.10">
    <property type="entry name" value="Chloramphenicol acetyltransferase-like domain"/>
    <property type="match status" value="1"/>
</dbReference>
<dbReference type="InterPro" id="IPR023213">
    <property type="entry name" value="CAT-like_dom_sf"/>
</dbReference>
<dbReference type="InterPro" id="IPR052058">
    <property type="entry name" value="Alcohol_O-acetyltransferase"/>
</dbReference>
<reference evidence="1" key="1">
    <citation type="journal article" date="2021" name="Nat. Commun.">
        <title>Genetic determinants of endophytism in the Arabidopsis root mycobiome.</title>
        <authorList>
            <person name="Mesny F."/>
            <person name="Miyauchi S."/>
            <person name="Thiergart T."/>
            <person name="Pickel B."/>
            <person name="Atanasova L."/>
            <person name="Karlsson M."/>
            <person name="Huettel B."/>
            <person name="Barry K.W."/>
            <person name="Haridas S."/>
            <person name="Chen C."/>
            <person name="Bauer D."/>
            <person name="Andreopoulos W."/>
            <person name="Pangilinan J."/>
            <person name="LaButti K."/>
            <person name="Riley R."/>
            <person name="Lipzen A."/>
            <person name="Clum A."/>
            <person name="Drula E."/>
            <person name="Henrissat B."/>
            <person name="Kohler A."/>
            <person name="Grigoriev I.V."/>
            <person name="Martin F.M."/>
            <person name="Hacquard S."/>
        </authorList>
    </citation>
    <scope>NUCLEOTIDE SEQUENCE</scope>
    <source>
        <strain evidence="1">MPI-CAGE-CH-0235</strain>
    </source>
</reference>
<dbReference type="PANTHER" id="PTHR28037:SF1">
    <property type="entry name" value="ALCOHOL O-ACETYLTRANSFERASE 1-RELATED"/>
    <property type="match status" value="1"/>
</dbReference>
<gene>
    <name evidence="1" type="ORF">B0I35DRAFT_449497</name>
</gene>
<dbReference type="AlphaFoldDB" id="A0A8K0T1T0"/>
<accession>A0A8K0T1T0</accession>
<evidence type="ECO:0000313" key="1">
    <source>
        <dbReference type="EMBL" id="KAH7324566.1"/>
    </source>
</evidence>
<dbReference type="SUPFAM" id="SSF52777">
    <property type="entry name" value="CoA-dependent acyltransferases"/>
    <property type="match status" value="1"/>
</dbReference>
<dbReference type="InterPro" id="IPR010828">
    <property type="entry name" value="Atf2/Sli1-like"/>
</dbReference>
<comment type="caution">
    <text evidence="1">The sequence shown here is derived from an EMBL/GenBank/DDBJ whole genome shotgun (WGS) entry which is preliminary data.</text>
</comment>